<comment type="caution">
    <text evidence="2">The sequence shown here is derived from an EMBL/GenBank/DDBJ whole genome shotgun (WGS) entry which is preliminary data.</text>
</comment>
<gene>
    <name evidence="2" type="ORF">TCON_1988</name>
</gene>
<evidence type="ECO:0000313" key="3">
    <source>
        <dbReference type="Proteomes" id="UP001516464"/>
    </source>
</evidence>
<dbReference type="EMBL" id="SBIQ01000178">
    <property type="protein sequence ID" value="KAF7682795.1"/>
    <property type="molecule type" value="Genomic_DNA"/>
</dbReference>
<dbReference type="Proteomes" id="UP001516464">
    <property type="component" value="Unassembled WGS sequence"/>
</dbReference>
<accession>A0ABQ7HX94</accession>
<organism evidence="2 3">
    <name type="scientific">Astathelohania contejeani</name>
    <dbReference type="NCBI Taxonomy" id="164912"/>
    <lineage>
        <taxon>Eukaryota</taxon>
        <taxon>Fungi</taxon>
        <taxon>Fungi incertae sedis</taxon>
        <taxon>Microsporidia</taxon>
        <taxon>Astathelohaniidae</taxon>
        <taxon>Astathelohania</taxon>
    </lineage>
</organism>
<keyword evidence="3" id="KW-1185">Reference proteome</keyword>
<sequence>MSEINQLIKEIRVDWEDIFSEVFNPLLHLERGPSSSIFRDSYHRIEQCMEGIIDSKYQNFAKAISSYREMSSLVDECIKQLKEISEQIKTICKCLEIDVEYLDRQCREYKLLHNTNHIISSINDIRVKFHRLTQLIHQERVEEAVNIIIGIESQLTALGPLRAMSDLFSEVERLRKLVLNMLFNSVSAFIFDDVFDRSMVRCIKALSGIPELDKYLCDNTPALFYQHIEEIIQSNKSLTNMIRRVLIYTENILTNYKEVCRLLGQNEKEDANFFEVDDKKLLILGNEGFKKAKEMIYYELKRMIKTYLEVDTNKHTSFRLCNIDNSIIDDGLETKMGDYTLIVPPNIESAFIFYEHVGVVRELKKELREYLQRKLQKRYLRQRESAVKRQVLSMLKHNGKYGSFLDGFSELMKTYFSECKRVGITSKNGFLFIFEAVYSRFKKNFTDIFRSEIVLECVFKSDGELQPEPFDILKKKVLVKKIDPQSFGIKKSQIEFLIQSLVEVVDIYSKQMHEYEILEKDESVESLLTQYKILCTGYYNALRIERLVEVAYYFDLFFREGNFLLSPEIAINRIVRCINEIEEKEETTNLLNYYIRNNIKKLNAKSKCEMEGFIGQIELLDEITGGLEISVEFLKEYFSQNY</sequence>
<name>A0ABQ7HX94_9MICR</name>
<reference evidence="2 3" key="1">
    <citation type="submission" date="2019-01" db="EMBL/GenBank/DDBJ databases">
        <title>Genomes sequencing and comparative genomics of infectious freshwater microsporidia, Cucumispora dikerogammari and Thelohania contejeani.</title>
        <authorList>
            <person name="Cormier A."/>
            <person name="Giraud I."/>
            <person name="Wattier R."/>
            <person name="Teixeira M."/>
            <person name="Grandjean F."/>
            <person name="Rigaud T."/>
            <person name="Cordaux R."/>
        </authorList>
    </citation>
    <scope>NUCLEOTIDE SEQUENCE [LARGE SCALE GENOMIC DNA]</scope>
    <source>
        <strain evidence="2">T1</strain>
        <tissue evidence="2">Spores</tissue>
    </source>
</reference>
<proteinExistence type="predicted"/>
<evidence type="ECO:0000259" key="1">
    <source>
        <dbReference type="Pfam" id="PF04048"/>
    </source>
</evidence>
<feature type="domain" description="Exocyst complex component Sec8 N-terminal" evidence="1">
    <location>
        <begin position="4"/>
        <end position="127"/>
    </location>
</feature>
<evidence type="ECO:0000313" key="2">
    <source>
        <dbReference type="EMBL" id="KAF7682795.1"/>
    </source>
</evidence>
<dbReference type="InterPro" id="IPR007191">
    <property type="entry name" value="Sec8_exocyst_N"/>
</dbReference>
<protein>
    <recommendedName>
        <fullName evidence="1">Exocyst complex component Sec8 N-terminal domain-containing protein</fullName>
    </recommendedName>
</protein>
<dbReference type="Pfam" id="PF04048">
    <property type="entry name" value="Sec8_N"/>
    <property type="match status" value="1"/>
</dbReference>